<name>A0A427AWL7_ENSVE</name>
<protein>
    <submittedName>
        <fullName evidence="2">Uncharacterized protein</fullName>
    </submittedName>
</protein>
<dbReference type="Proteomes" id="UP000287651">
    <property type="component" value="Unassembled WGS sequence"/>
</dbReference>
<evidence type="ECO:0000256" key="1">
    <source>
        <dbReference type="SAM" id="MobiDB-lite"/>
    </source>
</evidence>
<sequence>MPSGHIQLSPDHCLWKEQCFDPPLKEHDEATGAAVDISRQIASSPLTRRAWPRTTLFQRPHTLSNLVRILSNIGSIKSTQVINSRGLSISHTENIHSKLHIINLIVGGAASGIPHSDQAFVQETRGSHRATASRDTHPNRSIPGHTPGARRTSLGLSRLFPTNPDELANTGGTKSY</sequence>
<accession>A0A427AWL7</accession>
<dbReference type="AlphaFoldDB" id="A0A427AWL7"/>
<evidence type="ECO:0000313" key="3">
    <source>
        <dbReference type="Proteomes" id="UP000287651"/>
    </source>
</evidence>
<reference evidence="2 3" key="1">
    <citation type="journal article" date="2014" name="Agronomy (Basel)">
        <title>A Draft Genome Sequence for Ensete ventricosum, the Drought-Tolerant Tree Against Hunger.</title>
        <authorList>
            <person name="Harrison J."/>
            <person name="Moore K.A."/>
            <person name="Paszkiewicz K."/>
            <person name="Jones T."/>
            <person name="Grant M."/>
            <person name="Ambacheew D."/>
            <person name="Muzemil S."/>
            <person name="Studholme D.J."/>
        </authorList>
    </citation>
    <scope>NUCLEOTIDE SEQUENCE [LARGE SCALE GENOMIC DNA]</scope>
</reference>
<proteinExistence type="predicted"/>
<organism evidence="2 3">
    <name type="scientific">Ensete ventricosum</name>
    <name type="common">Abyssinian banana</name>
    <name type="synonym">Musa ensete</name>
    <dbReference type="NCBI Taxonomy" id="4639"/>
    <lineage>
        <taxon>Eukaryota</taxon>
        <taxon>Viridiplantae</taxon>
        <taxon>Streptophyta</taxon>
        <taxon>Embryophyta</taxon>
        <taxon>Tracheophyta</taxon>
        <taxon>Spermatophyta</taxon>
        <taxon>Magnoliopsida</taxon>
        <taxon>Liliopsida</taxon>
        <taxon>Zingiberales</taxon>
        <taxon>Musaceae</taxon>
        <taxon>Ensete</taxon>
    </lineage>
</organism>
<dbReference type="EMBL" id="AMZH03001094">
    <property type="protein sequence ID" value="RRT80650.1"/>
    <property type="molecule type" value="Genomic_DNA"/>
</dbReference>
<gene>
    <name evidence="2" type="ORF">B296_00014952</name>
</gene>
<evidence type="ECO:0000313" key="2">
    <source>
        <dbReference type="EMBL" id="RRT80650.1"/>
    </source>
</evidence>
<feature type="region of interest" description="Disordered" evidence="1">
    <location>
        <begin position="124"/>
        <end position="176"/>
    </location>
</feature>
<comment type="caution">
    <text evidence="2">The sequence shown here is derived from an EMBL/GenBank/DDBJ whole genome shotgun (WGS) entry which is preliminary data.</text>
</comment>